<evidence type="ECO:0000256" key="15">
    <source>
        <dbReference type="ARBA" id="ARBA00047036"/>
    </source>
</evidence>
<evidence type="ECO:0000256" key="5">
    <source>
        <dbReference type="ARBA" id="ARBA00020497"/>
    </source>
</evidence>
<evidence type="ECO:0000256" key="7">
    <source>
        <dbReference type="ARBA" id="ARBA00022490"/>
    </source>
</evidence>
<dbReference type="Proteomes" id="UP000189911">
    <property type="component" value="Chromosome H"/>
</dbReference>
<dbReference type="OrthoDB" id="5586015at2759"/>
<comment type="subcellular location">
    <subcellularLocation>
        <location evidence="3">Chromosome</location>
        <location evidence="3">Centromere</location>
        <location evidence="3">Kinetochore</location>
    </subcellularLocation>
    <subcellularLocation>
        <location evidence="2">Cytoplasm</location>
        <location evidence="2">Cytoskeleton</location>
        <location evidence="2">Spindle</location>
    </subcellularLocation>
    <subcellularLocation>
        <location evidence="1">Nucleus</location>
    </subcellularLocation>
</comment>
<keyword evidence="7" id="KW-0963">Cytoplasm</keyword>
<gene>
    <name evidence="17" type="ORF">LANO_0H20450G</name>
</gene>
<evidence type="ECO:0000256" key="2">
    <source>
        <dbReference type="ARBA" id="ARBA00004186"/>
    </source>
</evidence>
<evidence type="ECO:0000313" key="17">
    <source>
        <dbReference type="EMBL" id="SCV06025.1"/>
    </source>
</evidence>
<evidence type="ECO:0000313" key="18">
    <source>
        <dbReference type="Proteomes" id="UP000189911"/>
    </source>
</evidence>
<feature type="compositionally biased region" description="Polar residues" evidence="16">
    <location>
        <begin position="1"/>
        <end position="13"/>
    </location>
</feature>
<feature type="compositionally biased region" description="Polar residues" evidence="16">
    <location>
        <begin position="265"/>
        <end position="277"/>
    </location>
</feature>
<evidence type="ECO:0000256" key="8">
    <source>
        <dbReference type="ARBA" id="ARBA00022701"/>
    </source>
</evidence>
<evidence type="ECO:0000256" key="9">
    <source>
        <dbReference type="ARBA" id="ARBA00022829"/>
    </source>
</evidence>
<keyword evidence="8" id="KW-0493">Microtubule</keyword>
<comment type="similarity">
    <text evidence="4">Belongs to the DASH complex DAM1 family.</text>
</comment>
<feature type="compositionally biased region" description="Polar residues" evidence="16">
    <location>
        <begin position="285"/>
        <end position="296"/>
    </location>
</feature>
<dbReference type="GO" id="GO:1990537">
    <property type="term" value="C:mitotic spindle polar microtubule"/>
    <property type="evidence" value="ECO:0007669"/>
    <property type="project" value="TreeGrafter"/>
</dbReference>
<keyword evidence="10" id="KW-0995">Kinetochore</keyword>
<keyword evidence="9" id="KW-0159">Chromosome partition</keyword>
<dbReference type="PANTHER" id="PTHR28113:SF1">
    <property type="entry name" value="DASH COMPLEX SUBUNIT DAM1"/>
    <property type="match status" value="1"/>
</dbReference>
<evidence type="ECO:0000256" key="10">
    <source>
        <dbReference type="ARBA" id="ARBA00022838"/>
    </source>
</evidence>
<dbReference type="GO" id="GO:1990758">
    <property type="term" value="P:mitotic sister chromatid biorientation"/>
    <property type="evidence" value="ECO:0007669"/>
    <property type="project" value="TreeGrafter"/>
</dbReference>
<keyword evidence="12" id="KW-0539">Nucleus</keyword>
<dbReference type="AlphaFoldDB" id="A0A1G4KN92"/>
<evidence type="ECO:0000256" key="6">
    <source>
        <dbReference type="ARBA" id="ARBA00022454"/>
    </source>
</evidence>
<dbReference type="GO" id="GO:0042729">
    <property type="term" value="C:DASH complex"/>
    <property type="evidence" value="ECO:0007669"/>
    <property type="project" value="InterPro"/>
</dbReference>
<name>A0A1G4KN92_9SACH</name>
<accession>A0A1G4KN92</accession>
<proteinExistence type="inferred from homology"/>
<evidence type="ECO:0000256" key="14">
    <source>
        <dbReference type="ARBA" id="ARBA00030453"/>
    </source>
</evidence>
<keyword evidence="18" id="KW-1185">Reference proteome</keyword>
<dbReference type="Pfam" id="PF08653">
    <property type="entry name" value="DASH_Dam1"/>
    <property type="match status" value="1"/>
</dbReference>
<feature type="region of interest" description="Disordered" evidence="16">
    <location>
        <begin position="1"/>
        <end position="44"/>
    </location>
</feature>
<dbReference type="GO" id="GO:0044732">
    <property type="term" value="C:mitotic spindle pole body"/>
    <property type="evidence" value="ECO:0007669"/>
    <property type="project" value="TreeGrafter"/>
</dbReference>
<comment type="subunit">
    <text evidence="15">Component of the DASH complex consisting of ASK1, DAD1, DAD2, DAD3, DAD4, DAM1, DUO1, HSK3, SPC19 and SPC34, with a stoichiometry of one copy of each subunit per complex. Multiple DASH complexes oligomerize to form a ring that encircles spindle microtubules and organizes the rod-like NDC80 complexes of the outer kinetochore. DASH complex oligomerization strengthens microtubule attachments. Within the complex, DAM1 and DUO1 may form the microtubule connections. On cytoplasmic microtubules, DASH complexes appear to form patches instead of rings. Interacts with the outer kinetochore component NDC80; the interaction is direct.</text>
</comment>
<evidence type="ECO:0000256" key="1">
    <source>
        <dbReference type="ARBA" id="ARBA00004123"/>
    </source>
</evidence>
<keyword evidence="11" id="KW-0206">Cytoskeleton</keyword>
<evidence type="ECO:0000256" key="13">
    <source>
        <dbReference type="ARBA" id="ARBA00023328"/>
    </source>
</evidence>
<organism evidence="17 18">
    <name type="scientific">Lachancea nothofagi CBS 11611</name>
    <dbReference type="NCBI Taxonomy" id="1266666"/>
    <lineage>
        <taxon>Eukaryota</taxon>
        <taxon>Fungi</taxon>
        <taxon>Dikarya</taxon>
        <taxon>Ascomycota</taxon>
        <taxon>Saccharomycotina</taxon>
        <taxon>Saccharomycetes</taxon>
        <taxon>Saccharomycetales</taxon>
        <taxon>Saccharomycetaceae</taxon>
        <taxon>Lachancea</taxon>
    </lineage>
</organism>
<evidence type="ECO:0000256" key="3">
    <source>
        <dbReference type="ARBA" id="ARBA00004629"/>
    </source>
</evidence>
<feature type="region of interest" description="Disordered" evidence="16">
    <location>
        <begin position="168"/>
        <end position="296"/>
    </location>
</feature>
<feature type="compositionally biased region" description="Polar residues" evidence="16">
    <location>
        <begin position="170"/>
        <end position="185"/>
    </location>
</feature>
<evidence type="ECO:0000256" key="11">
    <source>
        <dbReference type="ARBA" id="ARBA00023212"/>
    </source>
</evidence>
<evidence type="ECO:0000256" key="16">
    <source>
        <dbReference type="SAM" id="MobiDB-lite"/>
    </source>
</evidence>
<keyword evidence="6" id="KW-0158">Chromosome</keyword>
<evidence type="ECO:0000256" key="4">
    <source>
        <dbReference type="ARBA" id="ARBA00010073"/>
    </source>
</evidence>
<protein>
    <recommendedName>
        <fullName evidence="5">DASH complex subunit DAM1</fullName>
    </recommendedName>
    <alternativeName>
        <fullName evidence="14">Outer kinetochore protein DAM1</fullName>
    </alternativeName>
</protein>
<sequence length="296" mass="32916">MLNSKSQPRQNTPVKDHRSATEYRLSFSSNPGSRRSSLGTANNIDGSDAESVVNTYLLPQIRELSDAVITLDSNFTQMNFIHESLVDLNESISALLYGLMCNSWCVDFPNMPHDTGAEINFIQTLRNLEEEKQQILVQITRLHAENAKPATESSIQDSTRKRANPYALSMRTSPQRQWSPETAQPGNGLDYHEEDNTGASFISNPAVVDTNASAAERSRRLRRKSILHTMRSSGAGTKEIMGPEKRRSLAVSASRIVDPLRRTASRSGPSRIAPSSSKDLKTPKKWSTSDSRPPFR</sequence>
<dbReference type="EMBL" id="LT598447">
    <property type="protein sequence ID" value="SCV06025.1"/>
    <property type="molecule type" value="Genomic_DNA"/>
</dbReference>
<feature type="compositionally biased region" description="Low complexity" evidence="16">
    <location>
        <begin position="25"/>
        <end position="39"/>
    </location>
</feature>
<evidence type="ECO:0000256" key="12">
    <source>
        <dbReference type="ARBA" id="ARBA00023242"/>
    </source>
</evidence>
<reference evidence="18" key="1">
    <citation type="submission" date="2016-03" db="EMBL/GenBank/DDBJ databases">
        <authorList>
            <person name="Devillers Hugo."/>
        </authorList>
    </citation>
    <scope>NUCLEOTIDE SEQUENCE [LARGE SCALE GENOMIC DNA]</scope>
</reference>
<dbReference type="PANTHER" id="PTHR28113">
    <property type="entry name" value="DASH COMPLEX SUBUNIT DAM1"/>
    <property type="match status" value="1"/>
</dbReference>
<keyword evidence="13" id="KW-0137">Centromere</keyword>
<dbReference type="InterPro" id="IPR013962">
    <property type="entry name" value="DASH_Dam1"/>
</dbReference>